<proteinExistence type="predicted"/>
<evidence type="ECO:0000313" key="2">
    <source>
        <dbReference type="EMBL" id="OMJ88363.1"/>
    </source>
</evidence>
<keyword evidence="1" id="KW-0175">Coiled coil</keyword>
<dbReference type="AlphaFoldDB" id="A0A1R2CH92"/>
<name>A0A1R2CH92_9CILI</name>
<gene>
    <name evidence="2" type="ORF">SteCoe_9679</name>
</gene>
<comment type="caution">
    <text evidence="2">The sequence shown here is derived from an EMBL/GenBank/DDBJ whole genome shotgun (WGS) entry which is preliminary data.</text>
</comment>
<dbReference type="Proteomes" id="UP000187209">
    <property type="component" value="Unassembled WGS sequence"/>
</dbReference>
<accession>A0A1R2CH92</accession>
<evidence type="ECO:0000256" key="1">
    <source>
        <dbReference type="SAM" id="Coils"/>
    </source>
</evidence>
<keyword evidence="3" id="KW-1185">Reference proteome</keyword>
<protein>
    <submittedName>
        <fullName evidence="2">Uncharacterized protein</fullName>
    </submittedName>
</protein>
<evidence type="ECO:0000313" key="3">
    <source>
        <dbReference type="Proteomes" id="UP000187209"/>
    </source>
</evidence>
<dbReference type="EMBL" id="MPUH01000152">
    <property type="protein sequence ID" value="OMJ88363.1"/>
    <property type="molecule type" value="Genomic_DNA"/>
</dbReference>
<organism evidence="2 3">
    <name type="scientific">Stentor coeruleus</name>
    <dbReference type="NCBI Taxonomy" id="5963"/>
    <lineage>
        <taxon>Eukaryota</taxon>
        <taxon>Sar</taxon>
        <taxon>Alveolata</taxon>
        <taxon>Ciliophora</taxon>
        <taxon>Postciliodesmatophora</taxon>
        <taxon>Heterotrichea</taxon>
        <taxon>Heterotrichida</taxon>
        <taxon>Stentoridae</taxon>
        <taxon>Stentor</taxon>
    </lineage>
</organism>
<feature type="coiled-coil region" evidence="1">
    <location>
        <begin position="87"/>
        <end position="170"/>
    </location>
</feature>
<sequence length="324" mass="37397">MQKVNSLSNSKPPPDSCQAIVQSFIRRNNSQSPINPIKPDSSYASSMSRLRSSEISKANCEYFFNNLTKSSSKADFSKIFNKQSPELNTFLAELKEKLEKVEALSNSIKIWSEKLEIKEKELENWENTLKEQEQAQEETEKRLLERQRKIEFKEKELKNKEILLSNKKKNMISEINAGLEKKILDITEKEKSLLIASNQINKQLKDLRNKKEENIIMECSVVLNELIGSIILTDYQNRVLESRLDMKSQSFEEFSISDTYSSLYDIERIDEVSNESSEETENFSFPLPKANIDILEGCSKITENNQDVSNKLETLIASLRFPNT</sequence>
<reference evidence="2 3" key="1">
    <citation type="submission" date="2016-11" db="EMBL/GenBank/DDBJ databases">
        <title>The macronuclear genome of Stentor coeruleus: a giant cell with tiny introns.</title>
        <authorList>
            <person name="Slabodnick M."/>
            <person name="Ruby J.G."/>
            <person name="Reiff S.B."/>
            <person name="Swart E.C."/>
            <person name="Gosai S."/>
            <person name="Prabakaran S."/>
            <person name="Witkowska E."/>
            <person name="Larue G.E."/>
            <person name="Fisher S."/>
            <person name="Freeman R.M."/>
            <person name="Gunawardena J."/>
            <person name="Chu W."/>
            <person name="Stover N.A."/>
            <person name="Gregory B.D."/>
            <person name="Nowacki M."/>
            <person name="Derisi J."/>
            <person name="Roy S.W."/>
            <person name="Marshall W.F."/>
            <person name="Sood P."/>
        </authorList>
    </citation>
    <scope>NUCLEOTIDE SEQUENCE [LARGE SCALE GENOMIC DNA]</scope>
    <source>
        <strain evidence="2">WM001</strain>
    </source>
</reference>